<evidence type="ECO:0000313" key="3">
    <source>
        <dbReference type="Proteomes" id="UP000030653"/>
    </source>
</evidence>
<evidence type="ECO:0000256" key="1">
    <source>
        <dbReference type="SAM" id="MobiDB-lite"/>
    </source>
</evidence>
<name>M5FVX2_DACPD</name>
<accession>M5FVX2</accession>
<proteinExistence type="predicted"/>
<organism evidence="2 3">
    <name type="scientific">Dacryopinax primogenitus (strain DJM 731)</name>
    <name type="common">Brown rot fungus</name>
    <dbReference type="NCBI Taxonomy" id="1858805"/>
    <lineage>
        <taxon>Eukaryota</taxon>
        <taxon>Fungi</taxon>
        <taxon>Dikarya</taxon>
        <taxon>Basidiomycota</taxon>
        <taxon>Agaricomycotina</taxon>
        <taxon>Dacrymycetes</taxon>
        <taxon>Dacrymycetales</taxon>
        <taxon>Dacrymycetaceae</taxon>
        <taxon>Dacryopinax</taxon>
    </lineage>
</organism>
<feature type="region of interest" description="Disordered" evidence="1">
    <location>
        <begin position="1"/>
        <end position="56"/>
    </location>
</feature>
<reference evidence="2 3" key="1">
    <citation type="journal article" date="2012" name="Science">
        <title>The Paleozoic origin of enzymatic lignin decomposition reconstructed from 31 fungal genomes.</title>
        <authorList>
            <person name="Floudas D."/>
            <person name="Binder M."/>
            <person name="Riley R."/>
            <person name="Barry K."/>
            <person name="Blanchette R.A."/>
            <person name="Henrissat B."/>
            <person name="Martinez A.T."/>
            <person name="Otillar R."/>
            <person name="Spatafora J.W."/>
            <person name="Yadav J.S."/>
            <person name="Aerts A."/>
            <person name="Benoit I."/>
            <person name="Boyd A."/>
            <person name="Carlson A."/>
            <person name="Copeland A."/>
            <person name="Coutinho P.M."/>
            <person name="de Vries R.P."/>
            <person name="Ferreira P."/>
            <person name="Findley K."/>
            <person name="Foster B."/>
            <person name="Gaskell J."/>
            <person name="Glotzer D."/>
            <person name="Gorecki P."/>
            <person name="Heitman J."/>
            <person name="Hesse C."/>
            <person name="Hori C."/>
            <person name="Igarashi K."/>
            <person name="Jurgens J.A."/>
            <person name="Kallen N."/>
            <person name="Kersten P."/>
            <person name="Kohler A."/>
            <person name="Kuees U."/>
            <person name="Kumar T.K.A."/>
            <person name="Kuo A."/>
            <person name="LaButti K."/>
            <person name="Larrondo L.F."/>
            <person name="Lindquist E."/>
            <person name="Ling A."/>
            <person name="Lombard V."/>
            <person name="Lucas S."/>
            <person name="Lundell T."/>
            <person name="Martin R."/>
            <person name="McLaughlin D.J."/>
            <person name="Morgenstern I."/>
            <person name="Morin E."/>
            <person name="Murat C."/>
            <person name="Nagy L.G."/>
            <person name="Nolan M."/>
            <person name="Ohm R.A."/>
            <person name="Patyshakuliyeva A."/>
            <person name="Rokas A."/>
            <person name="Ruiz-Duenas F.J."/>
            <person name="Sabat G."/>
            <person name="Salamov A."/>
            <person name="Samejima M."/>
            <person name="Schmutz J."/>
            <person name="Slot J.C."/>
            <person name="St John F."/>
            <person name="Stenlid J."/>
            <person name="Sun H."/>
            <person name="Sun S."/>
            <person name="Syed K."/>
            <person name="Tsang A."/>
            <person name="Wiebenga A."/>
            <person name="Young D."/>
            <person name="Pisabarro A."/>
            <person name="Eastwood D.C."/>
            <person name="Martin F."/>
            <person name="Cullen D."/>
            <person name="Grigoriev I.V."/>
            <person name="Hibbett D.S."/>
        </authorList>
    </citation>
    <scope>NUCLEOTIDE SEQUENCE [LARGE SCALE GENOMIC DNA]</scope>
    <source>
        <strain evidence="2 3">DJM-731 SS1</strain>
    </source>
</reference>
<dbReference type="HOGENOM" id="CLU_855356_0_0_1"/>
<feature type="compositionally biased region" description="Low complexity" evidence="1">
    <location>
        <begin position="9"/>
        <end position="29"/>
    </location>
</feature>
<protein>
    <submittedName>
        <fullName evidence="2">Uncharacterized protein</fullName>
    </submittedName>
</protein>
<dbReference type="EMBL" id="JH795876">
    <property type="protein sequence ID" value="EJT97511.1"/>
    <property type="molecule type" value="Genomic_DNA"/>
</dbReference>
<sequence length="325" mass="36906">MHRRRSSTRKTSSTRSSESSTSRTPSPRTTFKRARLCQSDASSSGTPSPSSHKHLRTLPDVPRWMHDKIVHALPRLTTFERAEMLATLHISLDWTRASALAGWVNLEGVKLPGHVVRRLWTRVILPRAEQSTESSSDTWVDHPYVPSRDTQDDDHILRKELPSLIPWLSLDSLLPIVQLVESHLPQLAALRETANEEYELDVDAWPEELVRRVWDLVEPVVRERLRGEYAALLFAELEAEGSTSSIKIHNYTEPGSPQAGQAGQGQITFDCYEHYDISFSLDKDIIPTRHIHNVFPAHYDLYLDDNGCAHTGGLGAWMEVNWILL</sequence>
<dbReference type="Proteomes" id="UP000030653">
    <property type="component" value="Unassembled WGS sequence"/>
</dbReference>
<dbReference type="GeneID" id="63685804"/>
<keyword evidence="3" id="KW-1185">Reference proteome</keyword>
<feature type="compositionally biased region" description="Low complexity" evidence="1">
    <location>
        <begin position="39"/>
        <end position="50"/>
    </location>
</feature>
<gene>
    <name evidence="2" type="ORF">DACRYDRAFT_119208</name>
</gene>
<dbReference type="AlphaFoldDB" id="M5FVX2"/>
<dbReference type="RefSeq" id="XP_040624409.1">
    <property type="nucleotide sequence ID" value="XM_040770742.1"/>
</dbReference>
<evidence type="ECO:0000313" key="2">
    <source>
        <dbReference type="EMBL" id="EJT97511.1"/>
    </source>
</evidence>